<dbReference type="PROSITE" id="PS00122">
    <property type="entry name" value="CARBOXYLESTERASE_B_1"/>
    <property type="match status" value="1"/>
</dbReference>
<dbReference type="InterPro" id="IPR019826">
    <property type="entry name" value="Carboxylesterase_B_AS"/>
</dbReference>
<dbReference type="EMBL" id="CP001616">
    <property type="protein sequence ID" value="ACQ93113.1"/>
    <property type="molecule type" value="Genomic_DNA"/>
</dbReference>
<evidence type="ECO:0000256" key="1">
    <source>
        <dbReference type="ARBA" id="ARBA00005964"/>
    </source>
</evidence>
<keyword evidence="6" id="KW-1185">Reference proteome</keyword>
<dbReference type="eggNOG" id="COG2272">
    <property type="taxonomic scope" value="Bacteria"/>
</dbReference>
<dbReference type="RefSeq" id="WP_015878585.1">
    <property type="nucleotide sequence ID" value="NC_012691.1"/>
</dbReference>
<dbReference type="Pfam" id="PF00135">
    <property type="entry name" value="COesterase"/>
    <property type="match status" value="1"/>
</dbReference>
<keyword evidence="2 3" id="KW-0378">Hydrolase</keyword>
<dbReference type="InterPro" id="IPR019819">
    <property type="entry name" value="Carboxylesterase_B_CS"/>
</dbReference>
<dbReference type="InterPro" id="IPR050309">
    <property type="entry name" value="Type-B_Carboxylest/Lipase"/>
</dbReference>
<name>C4LEU6_TOLAT</name>
<gene>
    <name evidence="5" type="ordered locus">Tola_1500</name>
</gene>
<reference evidence="6" key="1">
    <citation type="submission" date="2009-05" db="EMBL/GenBank/DDBJ databases">
        <title>Complete sequence of Tolumonas auensis DSM 9187.</title>
        <authorList>
            <consortium name="US DOE Joint Genome Institute"/>
            <person name="Lucas S."/>
            <person name="Copeland A."/>
            <person name="Lapidus A."/>
            <person name="Glavina del Rio T."/>
            <person name="Tice H."/>
            <person name="Bruce D."/>
            <person name="Goodwin L."/>
            <person name="Pitluck S."/>
            <person name="Chertkov O."/>
            <person name="Brettin T."/>
            <person name="Detter J.C."/>
            <person name="Han C."/>
            <person name="Larimer F."/>
            <person name="Land M."/>
            <person name="Hauser L."/>
            <person name="Kyrpides N."/>
            <person name="Mikhailova N."/>
            <person name="Spring S."/>
            <person name="Beller H."/>
        </authorList>
    </citation>
    <scope>NUCLEOTIDE SEQUENCE [LARGE SCALE GENOMIC DNA]</scope>
    <source>
        <strain evidence="6">DSM 9187 / TA4</strain>
    </source>
</reference>
<evidence type="ECO:0000256" key="2">
    <source>
        <dbReference type="ARBA" id="ARBA00022801"/>
    </source>
</evidence>
<dbReference type="AlphaFoldDB" id="C4LEU6"/>
<dbReference type="Gene3D" id="3.40.50.1820">
    <property type="entry name" value="alpha/beta hydrolase"/>
    <property type="match status" value="1"/>
</dbReference>
<dbReference type="GO" id="GO:0016787">
    <property type="term" value="F:hydrolase activity"/>
    <property type="evidence" value="ECO:0007669"/>
    <property type="project" value="UniProtKB-KW"/>
</dbReference>
<dbReference type="ESTHER" id="tolat-c4leu6">
    <property type="family name" value="Carb_B_Bacteria"/>
</dbReference>
<dbReference type="PROSITE" id="PS00941">
    <property type="entry name" value="CARBOXYLESTERASE_B_2"/>
    <property type="match status" value="1"/>
</dbReference>
<dbReference type="InterPro" id="IPR002018">
    <property type="entry name" value="CarbesteraseB"/>
</dbReference>
<dbReference type="PANTHER" id="PTHR11559">
    <property type="entry name" value="CARBOXYLESTERASE"/>
    <property type="match status" value="1"/>
</dbReference>
<dbReference type="HOGENOM" id="CLU_006586_13_0_6"/>
<proteinExistence type="inferred from homology"/>
<dbReference type="STRING" id="595494.Tola_1500"/>
<dbReference type="SUPFAM" id="SSF53474">
    <property type="entry name" value="alpha/beta-Hydrolases"/>
    <property type="match status" value="1"/>
</dbReference>
<dbReference type="Proteomes" id="UP000009073">
    <property type="component" value="Chromosome"/>
</dbReference>
<sequence length="547" mass="59696">MIRNNKITASLARYLFATLTGLAIVFSATAESLHLDKNKQAENTRPVIQTANGPIRGIEKNGLALFLGIPYAAPPVGKLRWMPPAPVANHDLIETNKYGNQCAQSFTFGVFASQSVSEDCLYLNVFAPAKTDLKQKRPVMVWIHGGGHFNGSGDDYDGTKLVQDGHTIVVTFNYRLNVFGFLAHPALDNEGHPFANYGILDQQAALRWVRDNIAQFGGDPDNVTLFGESAGGESTLANMVSPAAHGLFHRGIVESGPVVSPILGNWNKDLPTAETFGKRFADAVGCPDQSAECLRALSAADILKRSGEFQTNQHIVDGAILPLSYAKAFSTGQFNHMPLIMGMNKDEWRWLRGIVEIGSGKPMKAADYPAAIAATFGAKNAEEIIRHYPLSAYPSASVALAAAETDGGFSCPMREMIQDVARYESNTYAYEFMDETAPSYMQPVSFPYGAAHTSEIQYLFPLYHGSTGTPHPLNAGQTHLSDQMVAYWTTFAKNGNPNSKKTPHWPSYKDKSGTDHWQLLQQPKPATAAAGKFASQHQCEFWNSLSK</sequence>
<accession>C4LEU6</accession>
<dbReference type="InterPro" id="IPR029058">
    <property type="entry name" value="AB_hydrolase_fold"/>
</dbReference>
<organism evidence="5 6">
    <name type="scientific">Tolumonas auensis (strain DSM 9187 / NBRC 110442 / TA 4)</name>
    <dbReference type="NCBI Taxonomy" id="595494"/>
    <lineage>
        <taxon>Bacteria</taxon>
        <taxon>Pseudomonadati</taxon>
        <taxon>Pseudomonadota</taxon>
        <taxon>Gammaproteobacteria</taxon>
        <taxon>Aeromonadales</taxon>
        <taxon>Aeromonadaceae</taxon>
        <taxon>Tolumonas</taxon>
    </lineage>
</organism>
<comment type="similarity">
    <text evidence="1 3">Belongs to the type-B carboxylesterase/lipase family.</text>
</comment>
<dbReference type="OrthoDB" id="9775851at2"/>
<keyword evidence="3" id="KW-0732">Signal</keyword>
<protein>
    <recommendedName>
        <fullName evidence="3">Carboxylic ester hydrolase</fullName>
        <ecNumber evidence="3">3.1.1.-</ecNumber>
    </recommendedName>
</protein>
<evidence type="ECO:0000256" key="3">
    <source>
        <dbReference type="RuleBase" id="RU361235"/>
    </source>
</evidence>
<evidence type="ECO:0000259" key="4">
    <source>
        <dbReference type="Pfam" id="PF00135"/>
    </source>
</evidence>
<evidence type="ECO:0000313" key="5">
    <source>
        <dbReference type="EMBL" id="ACQ93113.1"/>
    </source>
</evidence>
<feature type="signal peptide" evidence="3">
    <location>
        <begin position="1"/>
        <end position="30"/>
    </location>
</feature>
<feature type="domain" description="Carboxylesterase type B" evidence="4">
    <location>
        <begin position="45"/>
        <end position="542"/>
    </location>
</feature>
<dbReference type="EC" id="3.1.1.-" evidence="3"/>
<dbReference type="KEGG" id="tau:Tola_1500"/>
<reference evidence="5 6" key="2">
    <citation type="journal article" date="2011" name="Stand. Genomic Sci.">
        <title>Complete genome sequence of Tolumonas auensis type strain (TA 4).</title>
        <authorList>
            <person name="Chertkov O."/>
            <person name="Copeland A."/>
            <person name="Lucas S."/>
            <person name="Lapidus A."/>
            <person name="Berry K.W."/>
            <person name="Detter J.C."/>
            <person name="Del Rio T.G."/>
            <person name="Hammon N."/>
            <person name="Dalin E."/>
            <person name="Tice H."/>
            <person name="Pitluck S."/>
            <person name="Richardson P."/>
            <person name="Bruce D."/>
            <person name="Goodwin L."/>
            <person name="Han C."/>
            <person name="Tapia R."/>
            <person name="Saunders E."/>
            <person name="Schmutz J."/>
            <person name="Brettin T."/>
            <person name="Larimer F."/>
            <person name="Land M."/>
            <person name="Hauser L."/>
            <person name="Spring S."/>
            <person name="Rohde M."/>
            <person name="Kyrpides N.C."/>
            <person name="Ivanova N."/>
            <person name="Goker M."/>
            <person name="Beller H.R."/>
            <person name="Klenk H.P."/>
            <person name="Woyke T."/>
        </authorList>
    </citation>
    <scope>NUCLEOTIDE SEQUENCE [LARGE SCALE GENOMIC DNA]</scope>
    <source>
        <strain evidence="6">DSM 9187 / TA4</strain>
    </source>
</reference>
<feature type="chain" id="PRO_5005125058" description="Carboxylic ester hydrolase" evidence="3">
    <location>
        <begin position="31"/>
        <end position="547"/>
    </location>
</feature>
<evidence type="ECO:0000313" key="6">
    <source>
        <dbReference type="Proteomes" id="UP000009073"/>
    </source>
</evidence>